<feature type="domain" description="ABC transmembrane type-1" evidence="12">
    <location>
        <begin position="10"/>
        <end position="217"/>
    </location>
</feature>
<dbReference type="RefSeq" id="WP_123101441.1">
    <property type="nucleotide sequence ID" value="NZ_CP127527.1"/>
</dbReference>
<dbReference type="PANTHER" id="PTHR30183">
    <property type="entry name" value="MOLYBDENUM TRANSPORT SYSTEM PERMEASE PROTEIN MODB"/>
    <property type="match status" value="1"/>
</dbReference>
<comment type="function">
    <text evidence="1 11">Part of the binding-protein-dependent transport system for molybdenum; probably responsible for the translocation of the substrate across the membrane.</text>
</comment>
<dbReference type="PROSITE" id="PS50928">
    <property type="entry name" value="ABC_TM1"/>
    <property type="match status" value="1"/>
</dbReference>
<evidence type="ECO:0000256" key="4">
    <source>
        <dbReference type="ARBA" id="ARBA00022448"/>
    </source>
</evidence>
<evidence type="ECO:0000256" key="7">
    <source>
        <dbReference type="ARBA" id="ARBA00022692"/>
    </source>
</evidence>
<evidence type="ECO:0000256" key="3">
    <source>
        <dbReference type="ARBA" id="ARBA00007069"/>
    </source>
</evidence>
<comment type="similarity">
    <text evidence="3 11">Belongs to the binding-protein-dependent transport system permease family. CysTW subfamily.</text>
</comment>
<keyword evidence="9 10" id="KW-0472">Membrane</keyword>
<reference evidence="13" key="1">
    <citation type="submission" date="2018-10" db="EMBL/GenBank/DDBJ databases">
        <title>Acidithiobacillus sulfuriphilus sp. nov.: an extremely acidophilic sulfur-oxidizing chemolithotroph isolated from a neutral pH environment.</title>
        <authorList>
            <person name="Falagan C."/>
            <person name="Moya-Beltran A."/>
            <person name="Quatrini R."/>
            <person name="Johnson D.B."/>
        </authorList>
    </citation>
    <scope>NUCLEOTIDE SEQUENCE [LARGE SCALE GENOMIC DNA]</scope>
    <source>
        <strain evidence="13">CJ-2</strain>
    </source>
</reference>
<dbReference type="AlphaFoldDB" id="A0A3M8RVZ9"/>
<dbReference type="EMBL" id="RIZI01000084">
    <property type="protein sequence ID" value="RNF72667.1"/>
    <property type="molecule type" value="Genomic_DNA"/>
</dbReference>
<evidence type="ECO:0000256" key="6">
    <source>
        <dbReference type="ARBA" id="ARBA00022505"/>
    </source>
</evidence>
<dbReference type="InterPro" id="IPR000515">
    <property type="entry name" value="MetI-like"/>
</dbReference>
<dbReference type="OrthoDB" id="9795403at2"/>
<keyword evidence="6 11" id="KW-0500">Molybdenum</keyword>
<feature type="transmembrane region" description="Helical" evidence="10">
    <location>
        <begin position="89"/>
        <end position="107"/>
    </location>
</feature>
<organism evidence="13">
    <name type="scientific">Acidithiobacillus sulfuriphilus</name>
    <dbReference type="NCBI Taxonomy" id="1867749"/>
    <lineage>
        <taxon>Bacteria</taxon>
        <taxon>Pseudomonadati</taxon>
        <taxon>Pseudomonadota</taxon>
        <taxon>Acidithiobacillia</taxon>
        <taxon>Acidithiobacillales</taxon>
        <taxon>Acidithiobacillaceae</taxon>
        <taxon>Acidithiobacillus</taxon>
    </lineage>
</organism>
<evidence type="ECO:0000256" key="10">
    <source>
        <dbReference type="RuleBase" id="RU363032"/>
    </source>
</evidence>
<evidence type="ECO:0000256" key="8">
    <source>
        <dbReference type="ARBA" id="ARBA00022989"/>
    </source>
</evidence>
<evidence type="ECO:0000256" key="5">
    <source>
        <dbReference type="ARBA" id="ARBA00022475"/>
    </source>
</evidence>
<evidence type="ECO:0000256" key="1">
    <source>
        <dbReference type="ARBA" id="ARBA00002949"/>
    </source>
</evidence>
<comment type="caution">
    <text evidence="13">The sequence shown here is derived from an EMBL/GenBank/DDBJ whole genome shotgun (WGS) entry which is preliminary data.</text>
</comment>
<name>A0A3M8RVZ9_9PROT</name>
<dbReference type="NCBIfam" id="TIGR02141">
    <property type="entry name" value="modB_ABC"/>
    <property type="match status" value="1"/>
</dbReference>
<feature type="transmembrane region" description="Helical" evidence="10">
    <location>
        <begin position="12"/>
        <end position="36"/>
    </location>
</feature>
<dbReference type="SUPFAM" id="SSF161098">
    <property type="entry name" value="MetI-like"/>
    <property type="match status" value="1"/>
</dbReference>
<dbReference type="Gene3D" id="1.10.3720.10">
    <property type="entry name" value="MetI-like"/>
    <property type="match status" value="1"/>
</dbReference>
<protein>
    <recommendedName>
        <fullName evidence="11">Molybdenum transport system permease</fullName>
    </recommendedName>
</protein>
<keyword evidence="7 10" id="KW-0812">Transmembrane</keyword>
<dbReference type="InterPro" id="IPR035906">
    <property type="entry name" value="MetI-like_sf"/>
</dbReference>
<evidence type="ECO:0000259" key="12">
    <source>
        <dbReference type="PROSITE" id="PS50928"/>
    </source>
</evidence>
<sequence length="217" mass="23096">MDLLEHLAPLWLTLKVATLATGLALAAGVGVGWLLARKRFWGREWLDALASLPLVMPPTVLGYYLIVVLGRNGWLGHWLHAKLGITLMFTWQGAVIAAAVSALPLVLKSARAAIEGVDTRLEQAARVLGAAEIAVAWTVTLPLALRGIVAGTLLAYARAMGEYGATLMIAGDIPGRTQTLSMAVFDPAPTDVRRSPGRAWRKWGAPPGCCPCCPRTA</sequence>
<evidence type="ECO:0000256" key="2">
    <source>
        <dbReference type="ARBA" id="ARBA00004651"/>
    </source>
</evidence>
<evidence type="ECO:0000256" key="11">
    <source>
        <dbReference type="RuleBase" id="RU365097"/>
    </source>
</evidence>
<comment type="caution">
    <text evidence="11">Lacks conserved residue(s) required for the propagation of feature annotation.</text>
</comment>
<accession>A0A3M8RVZ9</accession>
<dbReference type="Pfam" id="PF00528">
    <property type="entry name" value="BPD_transp_1"/>
    <property type="match status" value="1"/>
</dbReference>
<proteinExistence type="inferred from homology"/>
<keyword evidence="11" id="KW-0997">Cell inner membrane</keyword>
<feature type="transmembrane region" description="Helical" evidence="10">
    <location>
        <begin position="48"/>
        <end position="69"/>
    </location>
</feature>
<evidence type="ECO:0000313" key="13">
    <source>
        <dbReference type="EMBL" id="RNF72667.1"/>
    </source>
</evidence>
<dbReference type="GO" id="GO:0015098">
    <property type="term" value="F:molybdate ion transmembrane transporter activity"/>
    <property type="evidence" value="ECO:0007669"/>
    <property type="project" value="UniProtKB-UniRule"/>
</dbReference>
<evidence type="ECO:0000256" key="9">
    <source>
        <dbReference type="ARBA" id="ARBA00023136"/>
    </source>
</evidence>
<dbReference type="CDD" id="cd06261">
    <property type="entry name" value="TM_PBP2"/>
    <property type="match status" value="1"/>
</dbReference>
<dbReference type="InterPro" id="IPR011867">
    <property type="entry name" value="ModB_ABC"/>
</dbReference>
<comment type="subcellular location">
    <subcellularLocation>
        <location evidence="11">Cell inner membrane</location>
        <topology evidence="11">Multi-pass membrane protein</topology>
    </subcellularLocation>
    <subcellularLocation>
        <location evidence="2 10">Cell membrane</location>
        <topology evidence="2 10">Multi-pass membrane protein</topology>
    </subcellularLocation>
</comment>
<gene>
    <name evidence="13" type="primary">modB</name>
    <name evidence="13" type="ORF">EC580_01200</name>
</gene>
<dbReference type="PANTHER" id="PTHR30183:SF3">
    <property type="entry name" value="MOLYBDENUM TRANSPORT SYSTEM PERMEASE PROTEIN MODB"/>
    <property type="match status" value="1"/>
</dbReference>
<keyword evidence="5" id="KW-1003">Cell membrane</keyword>
<keyword evidence="8 10" id="KW-1133">Transmembrane helix</keyword>
<keyword evidence="4 10" id="KW-0813">Transport</keyword>
<dbReference type="GO" id="GO:0005886">
    <property type="term" value="C:plasma membrane"/>
    <property type="evidence" value="ECO:0007669"/>
    <property type="project" value="UniProtKB-SubCell"/>
</dbReference>